<gene>
    <name evidence="9" type="ORF">MB14_10425</name>
</gene>
<dbReference type="EC" id="2.7.13.3" evidence="2"/>
<evidence type="ECO:0000256" key="2">
    <source>
        <dbReference type="ARBA" id="ARBA00012438"/>
    </source>
</evidence>
<evidence type="ECO:0000256" key="4">
    <source>
        <dbReference type="ARBA" id="ARBA00022679"/>
    </source>
</evidence>
<protein>
    <recommendedName>
        <fullName evidence="2">histidine kinase</fullName>
        <ecNumber evidence="2">2.7.13.3</ecNumber>
    </recommendedName>
</protein>
<feature type="domain" description="Histidine kinase" evidence="6">
    <location>
        <begin position="604"/>
        <end position="831"/>
    </location>
</feature>
<keyword evidence="5" id="KW-0418">Kinase</keyword>
<dbReference type="PROSITE" id="PS50113">
    <property type="entry name" value="PAC"/>
    <property type="match status" value="2"/>
</dbReference>
<dbReference type="PROSITE" id="PS50112">
    <property type="entry name" value="PAS"/>
    <property type="match status" value="2"/>
</dbReference>
<dbReference type="Pfam" id="PF13426">
    <property type="entry name" value="PAS_9"/>
    <property type="match status" value="1"/>
</dbReference>
<name>A0A150WZ21_ROSEK</name>
<evidence type="ECO:0000259" key="7">
    <source>
        <dbReference type="PROSITE" id="PS50112"/>
    </source>
</evidence>
<dbReference type="InterPro" id="IPR003594">
    <property type="entry name" value="HATPase_dom"/>
</dbReference>
<dbReference type="InterPro" id="IPR036890">
    <property type="entry name" value="HATPase_C_sf"/>
</dbReference>
<dbReference type="PRINTS" id="PR00344">
    <property type="entry name" value="BCTRLSENSOR"/>
</dbReference>
<dbReference type="PANTHER" id="PTHR43304:SF1">
    <property type="entry name" value="PAC DOMAIN-CONTAINING PROTEIN"/>
    <property type="match status" value="1"/>
</dbReference>
<dbReference type="PROSITE" id="PS50109">
    <property type="entry name" value="HIS_KIN"/>
    <property type="match status" value="1"/>
</dbReference>
<dbReference type="InterPro" id="IPR036097">
    <property type="entry name" value="HisK_dim/P_sf"/>
</dbReference>
<dbReference type="SMART" id="SM00086">
    <property type="entry name" value="PAC"/>
    <property type="match status" value="3"/>
</dbReference>
<feature type="domain" description="PAS" evidence="7">
    <location>
        <begin position="301"/>
        <end position="371"/>
    </location>
</feature>
<dbReference type="InterPro" id="IPR013655">
    <property type="entry name" value="PAS_fold_3"/>
</dbReference>
<dbReference type="InterPro" id="IPR052162">
    <property type="entry name" value="Sensor_kinase/Photoreceptor"/>
</dbReference>
<dbReference type="SUPFAM" id="SSF55785">
    <property type="entry name" value="PYP-like sensor domain (PAS domain)"/>
    <property type="match status" value="3"/>
</dbReference>
<accession>A0A150WZ21</accession>
<dbReference type="Proteomes" id="UP000075583">
    <property type="component" value="Unassembled WGS sequence"/>
</dbReference>
<feature type="domain" description="PAS" evidence="7">
    <location>
        <begin position="468"/>
        <end position="510"/>
    </location>
</feature>
<dbReference type="SMART" id="SM00388">
    <property type="entry name" value="HisKA"/>
    <property type="match status" value="1"/>
</dbReference>
<dbReference type="RefSeq" id="WP_062593728.1">
    <property type="nucleotide sequence ID" value="NZ_LQZQ01000050.1"/>
</dbReference>
<proteinExistence type="predicted"/>
<dbReference type="CDD" id="cd00130">
    <property type="entry name" value="PAS"/>
    <property type="match status" value="2"/>
</dbReference>
<dbReference type="STRING" id="279360.MB14_10425"/>
<dbReference type="Pfam" id="PF00512">
    <property type="entry name" value="HisKA"/>
    <property type="match status" value="1"/>
</dbReference>
<dbReference type="Pfam" id="PF08447">
    <property type="entry name" value="PAS_3"/>
    <property type="match status" value="1"/>
</dbReference>
<dbReference type="FunFam" id="3.30.450.20:FF:000099">
    <property type="entry name" value="Sensory box sensor histidine kinase"/>
    <property type="match status" value="1"/>
</dbReference>
<evidence type="ECO:0000256" key="3">
    <source>
        <dbReference type="ARBA" id="ARBA00022553"/>
    </source>
</evidence>
<feature type="domain" description="PAC" evidence="8">
    <location>
        <begin position="527"/>
        <end position="579"/>
    </location>
</feature>
<evidence type="ECO:0000256" key="1">
    <source>
        <dbReference type="ARBA" id="ARBA00000085"/>
    </source>
</evidence>
<dbReference type="Gene3D" id="1.10.287.130">
    <property type="match status" value="1"/>
</dbReference>
<organism evidence="9 10">
    <name type="scientific">Roseivirga ehrenbergii (strain DSM 102268 / JCM 13514 / KCTC 12282 / NCIMB 14502 / KMM 6017)</name>
    <dbReference type="NCBI Taxonomy" id="279360"/>
    <lineage>
        <taxon>Bacteria</taxon>
        <taxon>Pseudomonadati</taxon>
        <taxon>Bacteroidota</taxon>
        <taxon>Cytophagia</taxon>
        <taxon>Cytophagales</taxon>
        <taxon>Roseivirgaceae</taxon>
        <taxon>Roseivirga</taxon>
    </lineage>
</organism>
<dbReference type="PANTHER" id="PTHR43304">
    <property type="entry name" value="PHYTOCHROME-LIKE PROTEIN CPH1"/>
    <property type="match status" value="1"/>
</dbReference>
<dbReference type="GO" id="GO:0000155">
    <property type="term" value="F:phosphorelay sensor kinase activity"/>
    <property type="evidence" value="ECO:0007669"/>
    <property type="project" value="InterPro"/>
</dbReference>
<sequence length="837" mass="96100">MGKETTYNFLSGGGEMGELTRSKDWSKTSLGTPDTWSQSLRTTLGIILNSKFPMFLWWGPELLCFYNDAYRPSLGNEGKHPSILGMKAEEAWSEIWHIIKPLIDQVLEGGQSTWSEDQLIPIYRNGEIQDVYWTFSYSPVHNEQGEIAGVLVTCTETTQKVNSLKSLKDSNQRFWQNIAQSPIAMCIFRGPNYEVEIANDLMLSLWGKSEKEVLKKPIFEGLPEAKGQGLEKLLDQVYTTGEKFTAIERPVDLPRNGKMQTIFINFVYDALRESDGSISGIVAIASDVTTQVLARKTIEESEKRFRTLADNMHQLVWMADAKGWIYWYNQRWYDYTGSTFEEMQGWGWQKVHHPDHVDRVTQKIQRSWDTGEIWEDTFPLRAKNGEYNWFLSRALPIRDEKGNITHWLGSNTDITSQKIAEEQIQSFASELEKKVELRTKELRESNNSLKKSEMRNHLMVDEIQDYAIIYLDTEGNIENWNKGAEKIKGYNEKEIIGKHFSVFYIPSDRDSNVPQKLLTLAKEKGKAAQENWRVRKDGSLFWASVVITAIKDGDKNIIGYSKITRDLTEKKAADDKLKTSAKQLKLKNQELKKMNKELQSFAYVSSHDLQEPLRKIQTFASRIADKEKEVLSERGLDYLNRMQNATNRMRILIDDLLQYSRTTTAEHKFELTSFNKIVEETQQTFKEELEQKGAKFNLGEDVNLEIIRFQFRQLLSNLISNAIKFAKKDTSLVVDIKTKTGIGTSFGIDSLSPKKQYCHIAFSDNGVGFDPQHNDKVFEIFHRLHGKSEYSGTGIGLAIVKKIISNHNGIIMAEGILNQGVTFDIYVPINRPKLKKK</sequence>
<dbReference type="Gene3D" id="3.30.565.10">
    <property type="entry name" value="Histidine kinase-like ATPase, C-terminal domain"/>
    <property type="match status" value="1"/>
</dbReference>
<dbReference type="SUPFAM" id="SSF47384">
    <property type="entry name" value="Homodimeric domain of signal transducing histidine kinase"/>
    <property type="match status" value="1"/>
</dbReference>
<dbReference type="OrthoDB" id="9124519at2"/>
<dbReference type="Gene3D" id="3.30.450.20">
    <property type="entry name" value="PAS domain"/>
    <property type="match status" value="4"/>
</dbReference>
<keyword evidence="10" id="KW-1185">Reference proteome</keyword>
<dbReference type="SMART" id="SM00387">
    <property type="entry name" value="HATPase_c"/>
    <property type="match status" value="1"/>
</dbReference>
<evidence type="ECO:0000256" key="5">
    <source>
        <dbReference type="ARBA" id="ARBA00022777"/>
    </source>
</evidence>
<dbReference type="InterPro" id="IPR005467">
    <property type="entry name" value="His_kinase_dom"/>
</dbReference>
<comment type="caution">
    <text evidence="9">The sequence shown here is derived from an EMBL/GenBank/DDBJ whole genome shotgun (WGS) entry which is preliminary data.</text>
</comment>
<dbReference type="CDD" id="cd00082">
    <property type="entry name" value="HisKA"/>
    <property type="match status" value="1"/>
</dbReference>
<dbReference type="InterPro" id="IPR003661">
    <property type="entry name" value="HisK_dim/P_dom"/>
</dbReference>
<dbReference type="SMART" id="SM00091">
    <property type="entry name" value="PAS"/>
    <property type="match status" value="3"/>
</dbReference>
<dbReference type="InterPro" id="IPR035965">
    <property type="entry name" value="PAS-like_dom_sf"/>
</dbReference>
<evidence type="ECO:0000259" key="6">
    <source>
        <dbReference type="PROSITE" id="PS50109"/>
    </source>
</evidence>
<dbReference type="AlphaFoldDB" id="A0A150WZ21"/>
<reference evidence="9" key="1">
    <citation type="submission" date="2016-01" db="EMBL/GenBank/DDBJ databases">
        <title>Genome sequencing of Roseivirga ehrenbergii KMM 6017.</title>
        <authorList>
            <person name="Selvaratnam C."/>
            <person name="Thevarajoo S."/>
            <person name="Goh K.M."/>
            <person name="Ee R."/>
            <person name="Chan K.-G."/>
            <person name="Chong C.S."/>
        </authorList>
    </citation>
    <scope>NUCLEOTIDE SEQUENCE [LARGE SCALE GENOMIC DNA]</scope>
    <source>
        <strain evidence="9">KMM 6017</strain>
    </source>
</reference>
<dbReference type="InterPro" id="IPR000700">
    <property type="entry name" value="PAS-assoc_C"/>
</dbReference>
<dbReference type="Pfam" id="PF08448">
    <property type="entry name" value="PAS_4"/>
    <property type="match status" value="2"/>
</dbReference>
<dbReference type="NCBIfam" id="TIGR00229">
    <property type="entry name" value="sensory_box"/>
    <property type="match status" value="3"/>
</dbReference>
<feature type="domain" description="PAC" evidence="8">
    <location>
        <begin position="374"/>
        <end position="426"/>
    </location>
</feature>
<evidence type="ECO:0000313" key="10">
    <source>
        <dbReference type="Proteomes" id="UP000075583"/>
    </source>
</evidence>
<dbReference type="InterPro" id="IPR013656">
    <property type="entry name" value="PAS_4"/>
</dbReference>
<dbReference type="Pfam" id="PF02518">
    <property type="entry name" value="HATPase_c"/>
    <property type="match status" value="1"/>
</dbReference>
<comment type="catalytic activity">
    <reaction evidence="1">
        <text>ATP + protein L-histidine = ADP + protein N-phospho-L-histidine.</text>
        <dbReference type="EC" id="2.7.13.3"/>
    </reaction>
</comment>
<dbReference type="InterPro" id="IPR000014">
    <property type="entry name" value="PAS"/>
</dbReference>
<dbReference type="InterPro" id="IPR004358">
    <property type="entry name" value="Sig_transdc_His_kin-like_C"/>
</dbReference>
<keyword evidence="3" id="KW-0597">Phosphoprotein</keyword>
<dbReference type="InterPro" id="IPR001610">
    <property type="entry name" value="PAC"/>
</dbReference>
<evidence type="ECO:0000259" key="8">
    <source>
        <dbReference type="PROSITE" id="PS50113"/>
    </source>
</evidence>
<dbReference type="EMBL" id="LQZQ01000050">
    <property type="protein sequence ID" value="KYG71723.1"/>
    <property type="molecule type" value="Genomic_DNA"/>
</dbReference>
<evidence type="ECO:0000313" key="9">
    <source>
        <dbReference type="EMBL" id="KYG71723.1"/>
    </source>
</evidence>
<dbReference type="SUPFAM" id="SSF55874">
    <property type="entry name" value="ATPase domain of HSP90 chaperone/DNA topoisomerase II/histidine kinase"/>
    <property type="match status" value="1"/>
</dbReference>
<keyword evidence="4" id="KW-0808">Transferase</keyword>